<dbReference type="EMBL" id="CP001344">
    <property type="protein sequence ID" value="ACL45405.1"/>
    <property type="molecule type" value="Genomic_DNA"/>
</dbReference>
<accession>B8HMT6</accession>
<dbReference type="STRING" id="395961.Cyan7425_3072"/>
<reference evidence="1" key="1">
    <citation type="submission" date="2009-01" db="EMBL/GenBank/DDBJ databases">
        <title>Complete sequence of chromosome Cyanothece sp. PCC 7425.</title>
        <authorList>
            <consortium name="US DOE Joint Genome Institute"/>
            <person name="Lucas S."/>
            <person name="Copeland A."/>
            <person name="Lapidus A."/>
            <person name="Glavina del Rio T."/>
            <person name="Dalin E."/>
            <person name="Tice H."/>
            <person name="Bruce D."/>
            <person name="Goodwin L."/>
            <person name="Pitluck S."/>
            <person name="Sims D."/>
            <person name="Meineke L."/>
            <person name="Brettin T."/>
            <person name="Detter J.C."/>
            <person name="Han C."/>
            <person name="Larimer F."/>
            <person name="Land M."/>
            <person name="Hauser L."/>
            <person name="Kyrpides N."/>
            <person name="Ovchinnikova G."/>
            <person name="Liberton M."/>
            <person name="Stoeckel J."/>
            <person name="Banerjee A."/>
            <person name="Singh A."/>
            <person name="Page L."/>
            <person name="Sato H."/>
            <person name="Zhao L."/>
            <person name="Sherman L."/>
            <person name="Pakrasi H."/>
            <person name="Richardson P."/>
        </authorList>
    </citation>
    <scope>NUCLEOTIDE SEQUENCE</scope>
    <source>
        <strain evidence="1">PCC 7425</strain>
    </source>
</reference>
<protein>
    <submittedName>
        <fullName evidence="1">Uncharacterized protein</fullName>
    </submittedName>
</protein>
<sequence>MTPLELRERGYQALISQLGQIDTIRFLQQMGWGAGDYTQERQEQLATVTRQEFLQDLDEIRARKAD</sequence>
<dbReference type="AlphaFoldDB" id="B8HMT6"/>
<organism evidence="1">
    <name type="scientific">Cyanothece sp. (strain PCC 7425 / ATCC 29141)</name>
    <dbReference type="NCBI Taxonomy" id="395961"/>
    <lineage>
        <taxon>Bacteria</taxon>
        <taxon>Bacillati</taxon>
        <taxon>Cyanobacteriota</taxon>
        <taxon>Cyanophyceae</taxon>
        <taxon>Gomontiellales</taxon>
        <taxon>Cyanothecaceae</taxon>
        <taxon>Cyanothece</taxon>
    </lineage>
</organism>
<name>B8HMT6_CYAP4</name>
<dbReference type="eggNOG" id="ENOG50333G6">
    <property type="taxonomic scope" value="Bacteria"/>
</dbReference>
<evidence type="ECO:0000313" key="1">
    <source>
        <dbReference type="EMBL" id="ACL45405.1"/>
    </source>
</evidence>
<dbReference type="KEGG" id="cyn:Cyan7425_3072"/>
<dbReference type="HOGENOM" id="CLU_193886_1_0_3"/>
<gene>
    <name evidence="1" type="ordered locus">Cyan7425_3072</name>
</gene>
<dbReference type="OrthoDB" id="123228at2"/>
<proteinExistence type="predicted"/>